<feature type="compositionally biased region" description="Basic and acidic residues" evidence="1">
    <location>
        <begin position="111"/>
        <end position="123"/>
    </location>
</feature>
<dbReference type="Proteomes" id="UP000289705">
    <property type="component" value="Segment"/>
</dbReference>
<feature type="non-terminal residue" evidence="2">
    <location>
        <position position="1"/>
    </location>
</feature>
<feature type="compositionally biased region" description="Basic and acidic residues" evidence="1">
    <location>
        <begin position="47"/>
        <end position="58"/>
    </location>
</feature>
<feature type="compositionally biased region" description="Acidic residues" evidence="1">
    <location>
        <begin position="124"/>
        <end position="136"/>
    </location>
</feature>
<sequence>LIKILCLPLLPAPHRPNPPDRDNKHLDKAPGIQPPPTPRPTDLPPDSNRHRSGKDSGEKTLVLQPPPQHKKETGKRGRDDDRDPGPSDPKKGAESDQGPDQHPVEGPEGPTDEKEKEAPKEGGEGDPDQPPEEEPLGEGQVEGHPPPRPPNGEHGPQNGQDESLLTAVASHLVTWEHQFRQLVEDIRGDLEDYWKKLMIPQ</sequence>
<organism evidence="2">
    <name type="scientific">Betapapillomavirus 1</name>
    <dbReference type="NCBI Taxonomy" id="337051"/>
    <lineage>
        <taxon>Viruses</taxon>
        <taxon>Monodnaviria</taxon>
        <taxon>Shotokuvirae</taxon>
        <taxon>Cossaviricota</taxon>
        <taxon>Papovaviricetes</taxon>
        <taxon>Zurhausenvirales</taxon>
        <taxon>Papillomaviridae</taxon>
        <taxon>Firstpapillomavirinae</taxon>
        <taxon>Betapapillomavirus</taxon>
    </lineage>
</organism>
<reference evidence="2" key="1">
    <citation type="journal article" date="2018" name="MSphere">
        <title>Metagenomic Discovery of 83 New Human Papillomavirus Types in Patients with Immunodeficiency.</title>
        <authorList>
            <person name="Pastrana D.V."/>
            <person name="Peretti A."/>
            <person name="Welch N.L."/>
            <person name="Borgogna C."/>
            <person name="Olivero C."/>
            <person name="Badolato R."/>
            <person name="Notarangelo L.D."/>
            <person name="Gariglio M."/>
            <person name="FitzGerald P.C."/>
            <person name="McIntosh C.E."/>
            <person name="Reeves J."/>
            <person name="Starrett G.J."/>
            <person name="Bliskovsky V."/>
            <person name="Velez D."/>
            <person name="Brownell I."/>
            <person name="Yarchoan R."/>
            <person name="Wyvill K.M."/>
            <person name="Uldrick T.S."/>
            <person name="Maldarelli F."/>
            <person name="Lisco A."/>
            <person name="Sereti I."/>
            <person name="Gonzalez C.M."/>
            <person name="Androphy E.J."/>
            <person name="McBride A.A."/>
            <person name="Van Doorslaer K."/>
            <person name="Garcia F."/>
            <person name="Dvoretzky I."/>
            <person name="Liu J.S."/>
            <person name="Han J."/>
            <person name="Murphy P.M."/>
            <person name="McDermott D.H."/>
            <person name="Buck C.B."/>
        </authorList>
    </citation>
    <scope>NUCLEOTIDE SEQUENCE</scope>
    <source>
        <strain evidence="2">Beta01_HIVGc36</strain>
    </source>
</reference>
<dbReference type="EMBL" id="MF588677">
    <property type="protein sequence ID" value="ATQ38088.1"/>
    <property type="molecule type" value="Genomic_DNA"/>
</dbReference>
<accession>A0A2D2AKW0</accession>
<feature type="compositionally biased region" description="Basic and acidic residues" evidence="1">
    <location>
        <begin position="17"/>
        <end position="28"/>
    </location>
</feature>
<protein>
    <submittedName>
        <fullName evidence="2">^E4</fullName>
    </submittedName>
</protein>
<evidence type="ECO:0000256" key="1">
    <source>
        <dbReference type="SAM" id="MobiDB-lite"/>
    </source>
</evidence>
<feature type="compositionally biased region" description="Pro residues" evidence="1">
    <location>
        <begin position="32"/>
        <end position="43"/>
    </location>
</feature>
<feature type="region of interest" description="Disordered" evidence="1">
    <location>
        <begin position="1"/>
        <end position="165"/>
    </location>
</feature>
<gene>
    <name evidence="2" type="primary">^E4</name>
</gene>
<name>A0A2D2AKW0_9PAPI</name>
<evidence type="ECO:0000313" key="2">
    <source>
        <dbReference type="EMBL" id="ATQ38088.1"/>
    </source>
</evidence>
<feature type="compositionally biased region" description="Basic and acidic residues" evidence="1">
    <location>
        <begin position="69"/>
        <end position="94"/>
    </location>
</feature>
<proteinExistence type="predicted"/>